<accession>A0A9P9DK50</accession>
<feature type="transmembrane region" description="Helical" evidence="1">
    <location>
        <begin position="196"/>
        <end position="217"/>
    </location>
</feature>
<dbReference type="Proteomes" id="UP000717696">
    <property type="component" value="Unassembled WGS sequence"/>
</dbReference>
<keyword evidence="3" id="KW-1185">Reference proteome</keyword>
<sequence length="233" mass="26986">MTEIGQSQIGLSGRTPIRWGASLLKTALAEHFTPQRTLDVDNPKFKKLFTGRNLSRVGGLQIIWTTNLADHLRLIDDSQTVFIFHCTSFLHFQACLKNSPFPGGFIKETLQTLALLFPSTDKATKSWLQAQRKHVEYDNIDPTLGRCGVVRAHDRRFERFSFWHDRLVILKQAFDESQPKTLSQWWFDRRNRVQWYTFWVAVLVFVMTMVFGIIQSLEGALQVYLSYTSLQQG</sequence>
<evidence type="ECO:0000313" key="2">
    <source>
        <dbReference type="EMBL" id="KAH7120442.1"/>
    </source>
</evidence>
<dbReference type="OrthoDB" id="5428890at2759"/>
<comment type="caution">
    <text evidence="2">The sequence shown here is derived from an EMBL/GenBank/DDBJ whole genome shotgun (WGS) entry which is preliminary data.</text>
</comment>
<keyword evidence="1" id="KW-1133">Transmembrane helix</keyword>
<keyword evidence="1" id="KW-0812">Transmembrane</keyword>
<proteinExistence type="predicted"/>
<gene>
    <name evidence="2" type="ORF">B0J13DRAFT_457122</name>
</gene>
<evidence type="ECO:0000256" key="1">
    <source>
        <dbReference type="SAM" id="Phobius"/>
    </source>
</evidence>
<reference evidence="2" key="1">
    <citation type="journal article" date="2021" name="Nat. Commun.">
        <title>Genetic determinants of endophytism in the Arabidopsis root mycobiome.</title>
        <authorList>
            <person name="Mesny F."/>
            <person name="Miyauchi S."/>
            <person name="Thiergart T."/>
            <person name="Pickel B."/>
            <person name="Atanasova L."/>
            <person name="Karlsson M."/>
            <person name="Huettel B."/>
            <person name="Barry K.W."/>
            <person name="Haridas S."/>
            <person name="Chen C."/>
            <person name="Bauer D."/>
            <person name="Andreopoulos W."/>
            <person name="Pangilinan J."/>
            <person name="LaButti K."/>
            <person name="Riley R."/>
            <person name="Lipzen A."/>
            <person name="Clum A."/>
            <person name="Drula E."/>
            <person name="Henrissat B."/>
            <person name="Kohler A."/>
            <person name="Grigoriev I.V."/>
            <person name="Martin F.M."/>
            <person name="Hacquard S."/>
        </authorList>
    </citation>
    <scope>NUCLEOTIDE SEQUENCE</scope>
    <source>
        <strain evidence="2">MPI-CAGE-AT-0021</strain>
    </source>
</reference>
<dbReference type="EMBL" id="JAGMUU010000028">
    <property type="protein sequence ID" value="KAH7120442.1"/>
    <property type="molecule type" value="Genomic_DNA"/>
</dbReference>
<protein>
    <submittedName>
        <fullName evidence="2">Uncharacterized protein</fullName>
    </submittedName>
</protein>
<organism evidence="2 3">
    <name type="scientific">Dactylonectria estremocensis</name>
    <dbReference type="NCBI Taxonomy" id="1079267"/>
    <lineage>
        <taxon>Eukaryota</taxon>
        <taxon>Fungi</taxon>
        <taxon>Dikarya</taxon>
        <taxon>Ascomycota</taxon>
        <taxon>Pezizomycotina</taxon>
        <taxon>Sordariomycetes</taxon>
        <taxon>Hypocreomycetidae</taxon>
        <taxon>Hypocreales</taxon>
        <taxon>Nectriaceae</taxon>
        <taxon>Dactylonectria</taxon>
    </lineage>
</organism>
<keyword evidence="1" id="KW-0472">Membrane</keyword>
<dbReference type="AlphaFoldDB" id="A0A9P9DK50"/>
<name>A0A9P9DK50_9HYPO</name>
<evidence type="ECO:0000313" key="3">
    <source>
        <dbReference type="Proteomes" id="UP000717696"/>
    </source>
</evidence>